<evidence type="ECO:0000313" key="3">
    <source>
        <dbReference type="EMBL" id="CAA6814207.1"/>
    </source>
</evidence>
<dbReference type="AlphaFoldDB" id="A0A6S6TCT2"/>
<proteinExistence type="predicted"/>
<name>A0A6S6TCT2_9BACT</name>
<dbReference type="PANTHER" id="PTHR43861">
    <property type="entry name" value="TRANS-ACONITATE 2-METHYLTRANSFERASE-RELATED"/>
    <property type="match status" value="1"/>
</dbReference>
<feature type="domain" description="Methyltransferase" evidence="2">
    <location>
        <begin position="41"/>
        <end position="128"/>
    </location>
</feature>
<protein>
    <recommendedName>
        <fullName evidence="2">Methyltransferase domain-containing protein</fullName>
    </recommendedName>
</protein>
<keyword evidence="1" id="KW-0808">Transferase</keyword>
<dbReference type="Gene3D" id="2.20.25.110">
    <property type="entry name" value="S-adenosyl-L-methionine-dependent methyltransferases"/>
    <property type="match status" value="1"/>
</dbReference>
<accession>A0A6S6TCT2</accession>
<dbReference type="GO" id="GO:0016740">
    <property type="term" value="F:transferase activity"/>
    <property type="evidence" value="ECO:0007669"/>
    <property type="project" value="UniProtKB-KW"/>
</dbReference>
<dbReference type="SUPFAM" id="SSF53335">
    <property type="entry name" value="S-adenosyl-L-methionine-dependent methyltransferases"/>
    <property type="match status" value="1"/>
</dbReference>
<evidence type="ECO:0000256" key="1">
    <source>
        <dbReference type="ARBA" id="ARBA00022679"/>
    </source>
</evidence>
<dbReference type="InterPro" id="IPR041698">
    <property type="entry name" value="Methyltransf_25"/>
</dbReference>
<sequence>MSNALDLYAKVEDLLGVTEVTPVLNEHYHETLENLECKTLLDVGCGSGGFLMELSQIKPEIKTLGIDLSSVMVEMTKAKGLNAQCIDLCKLEGKFDVITAIFDMVNYLDKKQLKRFLRCIEEHLEKGGHFLFDINTLFAFKVVAAGSFIKDADNRFLTIDSDYDEEASEYYMDFTLFEKEGNGYVKSQEAITQYFYKVNEIQKLTKMKLVFKKAISIYSNEHEKFYLVFKK</sequence>
<dbReference type="CDD" id="cd02440">
    <property type="entry name" value="AdoMet_MTases"/>
    <property type="match status" value="1"/>
</dbReference>
<reference evidence="3" key="1">
    <citation type="submission" date="2020-01" db="EMBL/GenBank/DDBJ databases">
        <authorList>
            <person name="Meier V. D."/>
            <person name="Meier V D."/>
        </authorList>
    </citation>
    <scope>NUCLEOTIDE SEQUENCE</scope>
    <source>
        <strain evidence="3">HLG_WM_MAG_05</strain>
    </source>
</reference>
<dbReference type="EMBL" id="CACVAU010000044">
    <property type="protein sequence ID" value="CAA6814207.1"/>
    <property type="molecule type" value="Genomic_DNA"/>
</dbReference>
<organism evidence="3">
    <name type="scientific">uncultured Sulfurovum sp</name>
    <dbReference type="NCBI Taxonomy" id="269237"/>
    <lineage>
        <taxon>Bacteria</taxon>
        <taxon>Pseudomonadati</taxon>
        <taxon>Campylobacterota</taxon>
        <taxon>Epsilonproteobacteria</taxon>
        <taxon>Campylobacterales</taxon>
        <taxon>Sulfurovaceae</taxon>
        <taxon>Sulfurovum</taxon>
        <taxon>environmental samples</taxon>
    </lineage>
</organism>
<dbReference type="Pfam" id="PF13649">
    <property type="entry name" value="Methyltransf_25"/>
    <property type="match status" value="1"/>
</dbReference>
<dbReference type="Gene3D" id="3.40.50.150">
    <property type="entry name" value="Vaccinia Virus protein VP39"/>
    <property type="match status" value="1"/>
</dbReference>
<evidence type="ECO:0000259" key="2">
    <source>
        <dbReference type="Pfam" id="PF13649"/>
    </source>
</evidence>
<dbReference type="InterPro" id="IPR029063">
    <property type="entry name" value="SAM-dependent_MTases_sf"/>
</dbReference>
<gene>
    <name evidence="3" type="ORF">HELGO_WM4230</name>
</gene>